<dbReference type="InterPro" id="IPR036047">
    <property type="entry name" value="F-box-like_dom_sf"/>
</dbReference>
<dbReference type="InterPro" id="IPR025886">
    <property type="entry name" value="PP2-like"/>
</dbReference>
<dbReference type="PANTHER" id="PTHR32278">
    <property type="entry name" value="F-BOX DOMAIN-CONTAINING PROTEIN"/>
    <property type="match status" value="1"/>
</dbReference>
<dbReference type="PANTHER" id="PTHR32278:SF116">
    <property type="entry name" value="F-BOX PROTEIN PP2-B10-LIKE"/>
    <property type="match status" value="1"/>
</dbReference>
<evidence type="ECO:0000259" key="1">
    <source>
        <dbReference type="PROSITE" id="PS50181"/>
    </source>
</evidence>
<feature type="domain" description="F-box" evidence="1">
    <location>
        <begin position="1"/>
        <end position="47"/>
    </location>
</feature>
<dbReference type="CDD" id="cd22162">
    <property type="entry name" value="F-box_AtSKIP3-like"/>
    <property type="match status" value="1"/>
</dbReference>
<protein>
    <submittedName>
        <fullName evidence="2">F-box protein SKIP3-like</fullName>
    </submittedName>
</protein>
<dbReference type="Pfam" id="PF00646">
    <property type="entry name" value="F-box"/>
    <property type="match status" value="1"/>
</dbReference>
<dbReference type="OMA" id="HIICRSS"/>
<dbReference type="AlphaFoldDB" id="A0A1S3ZB45"/>
<dbReference type="Pfam" id="PF14299">
    <property type="entry name" value="PP2"/>
    <property type="match status" value="1"/>
</dbReference>
<dbReference type="SUPFAM" id="SSF81383">
    <property type="entry name" value="F-box domain"/>
    <property type="match status" value="1"/>
</dbReference>
<dbReference type="InterPro" id="IPR001810">
    <property type="entry name" value="F-box_dom"/>
</dbReference>
<proteinExistence type="predicted"/>
<organism evidence="2">
    <name type="scientific">Nicotiana tabacum</name>
    <name type="common">Common tobacco</name>
    <dbReference type="NCBI Taxonomy" id="4097"/>
    <lineage>
        <taxon>Eukaryota</taxon>
        <taxon>Viridiplantae</taxon>
        <taxon>Streptophyta</taxon>
        <taxon>Embryophyta</taxon>
        <taxon>Tracheophyta</taxon>
        <taxon>Spermatophyta</taxon>
        <taxon>Magnoliopsida</taxon>
        <taxon>eudicotyledons</taxon>
        <taxon>Gunneridae</taxon>
        <taxon>Pentapetalae</taxon>
        <taxon>asterids</taxon>
        <taxon>lamiids</taxon>
        <taxon>Solanales</taxon>
        <taxon>Solanaceae</taxon>
        <taxon>Nicotianoideae</taxon>
        <taxon>Nicotianeae</taxon>
        <taxon>Nicotiana</taxon>
    </lineage>
</organism>
<evidence type="ECO:0000313" key="2">
    <source>
        <dbReference type="RefSeq" id="XP_016461641.1"/>
    </source>
</evidence>
<dbReference type="KEGG" id="nta:107784953"/>
<dbReference type="PaxDb" id="4097-A0A1S3ZB45"/>
<dbReference type="STRING" id="4097.A0A1S3ZB45"/>
<dbReference type="OrthoDB" id="1304606at2759"/>
<dbReference type="RefSeq" id="XP_016461641.1">
    <property type="nucleotide sequence ID" value="XM_016606155.1"/>
</dbReference>
<reference evidence="2" key="1">
    <citation type="submission" date="2025-08" db="UniProtKB">
        <authorList>
            <consortium name="RefSeq"/>
        </authorList>
    </citation>
    <scope>IDENTIFICATION</scope>
</reference>
<dbReference type="Gene3D" id="1.20.1280.50">
    <property type="match status" value="1"/>
</dbReference>
<sequence length="157" mass="18005">MEYFLSLPEGCISQIFSLTSRKDTVTSSAVSRGFKFIVESDVVWENLLPSDYQHIICRSSSLLDHSPKKELYFSLCNSPILLDGGKLQENLNFSTGNVYTPWYWAESRFSEVSHFPFFRRLNIRGKIASKIVSKRTTYVVYLVYKVQDAFDGFGSVN</sequence>
<name>A0A1S3ZB45_TOBAC</name>
<accession>A0A1S3ZB45</accession>
<gene>
    <name evidence="2" type="primary">LOC107784953</name>
</gene>
<dbReference type="PROSITE" id="PS50181">
    <property type="entry name" value="FBOX"/>
    <property type="match status" value="1"/>
</dbReference>